<feature type="chain" id="PRO_5046155945" evidence="2">
    <location>
        <begin position="21"/>
        <end position="142"/>
    </location>
</feature>
<keyword evidence="2" id="KW-0732">Signal</keyword>
<dbReference type="Proteomes" id="UP001156441">
    <property type="component" value="Unassembled WGS sequence"/>
</dbReference>
<proteinExistence type="predicted"/>
<dbReference type="EMBL" id="JAFFZE010000016">
    <property type="protein sequence ID" value="MCT2585952.1"/>
    <property type="molecule type" value="Genomic_DNA"/>
</dbReference>
<dbReference type="PROSITE" id="PS51257">
    <property type="entry name" value="PROKAR_LIPOPROTEIN"/>
    <property type="match status" value="1"/>
</dbReference>
<comment type="caution">
    <text evidence="3">The sequence shown here is derived from an EMBL/GenBank/DDBJ whole genome shotgun (WGS) entry which is preliminary data.</text>
</comment>
<protein>
    <submittedName>
        <fullName evidence="3">PASTA domain-containing protein</fullName>
    </submittedName>
</protein>
<gene>
    <name evidence="3" type="ORF">JT362_22805</name>
</gene>
<evidence type="ECO:0000256" key="2">
    <source>
        <dbReference type="SAM" id="SignalP"/>
    </source>
</evidence>
<evidence type="ECO:0000313" key="4">
    <source>
        <dbReference type="Proteomes" id="UP001156441"/>
    </source>
</evidence>
<name>A0ABT2JDJ2_9PSEU</name>
<dbReference type="CDD" id="cd06577">
    <property type="entry name" value="PASTA_pknB"/>
    <property type="match status" value="1"/>
</dbReference>
<keyword evidence="4" id="KW-1185">Reference proteome</keyword>
<feature type="region of interest" description="Disordered" evidence="1">
    <location>
        <begin position="21"/>
        <end position="67"/>
    </location>
</feature>
<organism evidence="3 4">
    <name type="scientific">Actinophytocola gossypii</name>
    <dbReference type="NCBI Taxonomy" id="2812003"/>
    <lineage>
        <taxon>Bacteria</taxon>
        <taxon>Bacillati</taxon>
        <taxon>Actinomycetota</taxon>
        <taxon>Actinomycetes</taxon>
        <taxon>Pseudonocardiales</taxon>
        <taxon>Pseudonocardiaceae</taxon>
    </lineage>
</organism>
<reference evidence="3 4" key="1">
    <citation type="submission" date="2021-02" db="EMBL/GenBank/DDBJ databases">
        <title>Actinophytocola xerophila sp. nov., isolated from soil of cotton cropping field.</title>
        <authorList>
            <person name="Huang R."/>
            <person name="Chen X."/>
            <person name="Ge X."/>
            <person name="Liu W."/>
        </authorList>
    </citation>
    <scope>NUCLEOTIDE SEQUENCE [LARGE SCALE GENOMIC DNA]</scope>
    <source>
        <strain evidence="3 4">S1-96</strain>
    </source>
</reference>
<accession>A0ABT2JDJ2</accession>
<evidence type="ECO:0000313" key="3">
    <source>
        <dbReference type="EMBL" id="MCT2585952.1"/>
    </source>
</evidence>
<feature type="signal peptide" evidence="2">
    <location>
        <begin position="1"/>
        <end position="20"/>
    </location>
</feature>
<dbReference type="Gene3D" id="3.30.10.20">
    <property type="match status" value="1"/>
</dbReference>
<evidence type="ECO:0000256" key="1">
    <source>
        <dbReference type="SAM" id="MobiDB-lite"/>
    </source>
</evidence>
<dbReference type="RefSeq" id="WP_260193695.1">
    <property type="nucleotide sequence ID" value="NZ_JAFFZE010000016.1"/>
</dbReference>
<dbReference type="InterPro" id="IPR005543">
    <property type="entry name" value="PASTA_dom"/>
</dbReference>
<sequence length="142" mass="14677">MNLPRYLAVAAIAVAAVGCASPTSTPEDVATAEVEHQDESGMPSMPPESATAIATPPPAETPEQWPMPSVVGMSLQDAQDSIQALTGGAVFYSDSHDLTGEDRNQVLDANWQVCTQNIPAGTPITATSAIDLGAVKLTETCP</sequence>